<comment type="caution">
    <text evidence="2">The sequence shown here is derived from an EMBL/GenBank/DDBJ whole genome shotgun (WGS) entry which is preliminary data.</text>
</comment>
<dbReference type="InterPro" id="IPR029000">
    <property type="entry name" value="Cyclophilin-like_dom_sf"/>
</dbReference>
<feature type="domain" description="Cyclophilin-like" evidence="1">
    <location>
        <begin position="10"/>
        <end position="110"/>
    </location>
</feature>
<reference evidence="2" key="1">
    <citation type="journal article" date="2021" name="PeerJ">
        <title>Extensive microbial diversity within the chicken gut microbiome revealed by metagenomics and culture.</title>
        <authorList>
            <person name="Gilroy R."/>
            <person name="Ravi A."/>
            <person name="Getino M."/>
            <person name="Pursley I."/>
            <person name="Horton D.L."/>
            <person name="Alikhan N.F."/>
            <person name="Baker D."/>
            <person name="Gharbi K."/>
            <person name="Hall N."/>
            <person name="Watson M."/>
            <person name="Adriaenssens E.M."/>
            <person name="Foster-Nyarko E."/>
            <person name="Jarju S."/>
            <person name="Secka A."/>
            <person name="Antonio M."/>
            <person name="Oren A."/>
            <person name="Chaudhuri R.R."/>
            <person name="La Ragione R."/>
            <person name="Hildebrand F."/>
            <person name="Pallen M.J."/>
        </authorList>
    </citation>
    <scope>NUCLEOTIDE SEQUENCE</scope>
    <source>
        <strain evidence="2">ChiBcec2-3848</strain>
    </source>
</reference>
<organism evidence="2 3">
    <name type="scientific">Candidatus Blautia merdavium</name>
    <dbReference type="NCBI Taxonomy" id="2838494"/>
    <lineage>
        <taxon>Bacteria</taxon>
        <taxon>Bacillati</taxon>
        <taxon>Bacillota</taxon>
        <taxon>Clostridia</taxon>
        <taxon>Lachnospirales</taxon>
        <taxon>Lachnospiraceae</taxon>
        <taxon>Blautia</taxon>
    </lineage>
</organism>
<name>A0A9D2PMB3_9FIRM</name>
<evidence type="ECO:0000313" key="3">
    <source>
        <dbReference type="Proteomes" id="UP000823886"/>
    </source>
</evidence>
<dbReference type="InterPro" id="IPR041183">
    <property type="entry name" value="Cyclophilin-like"/>
</dbReference>
<sequence>MMISVKSDAYEIIYKLNGSRAAEELYAQLPLTTEVEPFSNNEMTFYPEKLSTEDTPLSGGEPGSLSYYEPWGDVVMFYAPCAPNSSLYELGTAILGEEFIENLSGTITVSPYEE</sequence>
<evidence type="ECO:0000313" key="2">
    <source>
        <dbReference type="EMBL" id="HJC62166.1"/>
    </source>
</evidence>
<dbReference type="Gene3D" id="2.40.100.20">
    <property type="match status" value="1"/>
</dbReference>
<dbReference type="AlphaFoldDB" id="A0A9D2PMB3"/>
<gene>
    <name evidence="2" type="ORF">H9753_00915</name>
</gene>
<accession>A0A9D2PMB3</accession>
<dbReference type="Pfam" id="PF18050">
    <property type="entry name" value="Cyclophil_like2"/>
    <property type="match status" value="1"/>
</dbReference>
<proteinExistence type="predicted"/>
<dbReference type="SUPFAM" id="SSF50891">
    <property type="entry name" value="Cyclophilin-like"/>
    <property type="match status" value="1"/>
</dbReference>
<dbReference type="EMBL" id="DWVZ01000011">
    <property type="protein sequence ID" value="HJC62166.1"/>
    <property type="molecule type" value="Genomic_DNA"/>
</dbReference>
<protein>
    <recommendedName>
        <fullName evidence="1">Cyclophilin-like domain-containing protein</fullName>
    </recommendedName>
</protein>
<dbReference type="Proteomes" id="UP000823886">
    <property type="component" value="Unassembled WGS sequence"/>
</dbReference>
<reference evidence="2" key="2">
    <citation type="submission" date="2021-04" db="EMBL/GenBank/DDBJ databases">
        <authorList>
            <person name="Gilroy R."/>
        </authorList>
    </citation>
    <scope>NUCLEOTIDE SEQUENCE</scope>
    <source>
        <strain evidence="2">ChiBcec2-3848</strain>
    </source>
</reference>
<evidence type="ECO:0000259" key="1">
    <source>
        <dbReference type="Pfam" id="PF18050"/>
    </source>
</evidence>